<evidence type="ECO:0000313" key="11">
    <source>
        <dbReference type="EMBL" id="AWI68302.1"/>
    </source>
</evidence>
<name>A0A2U8GHZ9_PEDDU</name>
<comment type="function">
    <text evidence="9">Contributes to K(+)/H(+) antiport activity by supporting proton efflux to control proton extrusion and homeostasis in chloroplasts in a light-dependent manner to modulate photosynthesis. Prevents excessive induction of non-photochemical quenching (NPQ) under continuous-light conditions. Indirectly promotes efficient inorganic carbon uptake into chloroplasts.</text>
</comment>
<evidence type="ECO:0000256" key="3">
    <source>
        <dbReference type="ARBA" id="ARBA00022692"/>
    </source>
</evidence>
<dbReference type="Pfam" id="PF03040">
    <property type="entry name" value="CemA"/>
    <property type="match status" value="2"/>
</dbReference>
<dbReference type="GO" id="GO:0015078">
    <property type="term" value="F:proton transmembrane transporter activity"/>
    <property type="evidence" value="ECO:0007669"/>
    <property type="project" value="UniProtKB-UniRule"/>
</dbReference>
<keyword evidence="2 9" id="KW-0813">Transport</keyword>
<feature type="compositionally biased region" description="Basic and acidic residues" evidence="10">
    <location>
        <begin position="356"/>
        <end position="365"/>
    </location>
</feature>
<evidence type="ECO:0000256" key="8">
    <source>
        <dbReference type="ARBA" id="ARBA00043980"/>
    </source>
</evidence>
<evidence type="ECO:0000256" key="2">
    <source>
        <dbReference type="ARBA" id="ARBA00022448"/>
    </source>
</evidence>
<keyword evidence="9" id="KW-0630">Potassium</keyword>
<evidence type="ECO:0000256" key="5">
    <source>
        <dbReference type="ARBA" id="ARBA00022989"/>
    </source>
</evidence>
<evidence type="ECO:0000256" key="10">
    <source>
        <dbReference type="SAM" id="MobiDB-lite"/>
    </source>
</evidence>
<feature type="transmembrane region" description="Helical" evidence="9">
    <location>
        <begin position="535"/>
        <end position="554"/>
    </location>
</feature>
<geneLocation type="chloroplast" evidence="11"/>
<organism evidence="11">
    <name type="scientific">Pediastrum duplex</name>
    <name type="common">Green alga</name>
    <dbReference type="NCBI Taxonomy" id="3105"/>
    <lineage>
        <taxon>Eukaryota</taxon>
        <taxon>Viridiplantae</taxon>
        <taxon>Chlorophyta</taxon>
        <taxon>core chlorophytes</taxon>
        <taxon>Chlorophyceae</taxon>
        <taxon>CS clade</taxon>
        <taxon>Sphaeropleales</taxon>
        <taxon>Hydrodictyaceae</taxon>
        <taxon>Pediastrum</taxon>
    </lineage>
</organism>
<proteinExistence type="inferred from homology"/>
<evidence type="ECO:0000256" key="7">
    <source>
        <dbReference type="ARBA" id="ARBA00023136"/>
    </source>
</evidence>
<comment type="subcellular location">
    <subcellularLocation>
        <location evidence="1">Membrane</location>
        <topology evidence="1">Multi-pass membrane protein</topology>
    </subcellularLocation>
    <subcellularLocation>
        <location evidence="9">Plastid</location>
        <location evidence="9">Chloroplast inner membrane</location>
        <topology evidence="9">Multi-pass membrane protein</topology>
    </subcellularLocation>
</comment>
<feature type="transmembrane region" description="Helical" evidence="9">
    <location>
        <begin position="497"/>
        <end position="515"/>
    </location>
</feature>
<keyword evidence="4 9" id="KW-0375">Hydrogen ion transport</keyword>
<evidence type="ECO:0000256" key="9">
    <source>
        <dbReference type="HAMAP-Rule" id="MF_01308"/>
    </source>
</evidence>
<comment type="similarity">
    <text evidence="8 9">Belongs to the CemA family.</text>
</comment>
<keyword evidence="3 9" id="KW-0812">Transmembrane</keyword>
<comment type="catalytic activity">
    <reaction evidence="9">
        <text>K(+)(in) + H(+)(out) = K(+)(out) + H(+)(in)</text>
        <dbReference type="Rhea" id="RHEA:29467"/>
        <dbReference type="ChEBI" id="CHEBI:15378"/>
        <dbReference type="ChEBI" id="CHEBI:29103"/>
    </reaction>
</comment>
<dbReference type="HAMAP" id="MF_01308">
    <property type="entry name" value="CemA_PxcA"/>
    <property type="match status" value="1"/>
</dbReference>
<gene>
    <name evidence="9" type="primary">cemA</name>
</gene>
<dbReference type="GO" id="GO:0006813">
    <property type="term" value="P:potassium ion transport"/>
    <property type="evidence" value="ECO:0007669"/>
    <property type="project" value="UniProtKB-UniRule"/>
</dbReference>
<keyword evidence="6 9" id="KW-0406">Ion transport</keyword>
<dbReference type="InterPro" id="IPR004282">
    <property type="entry name" value="CemA"/>
</dbReference>
<dbReference type="PANTHER" id="PTHR33650">
    <property type="entry name" value="CHLOROPLAST ENVELOPE MEMBRANE PROTEIN-RELATED"/>
    <property type="match status" value="1"/>
</dbReference>
<feature type="transmembrane region" description="Helical" evidence="9">
    <location>
        <begin position="241"/>
        <end position="264"/>
    </location>
</feature>
<keyword evidence="5 9" id="KW-1133">Transmembrane helix</keyword>
<keyword evidence="11" id="KW-0150">Chloroplast</keyword>
<protein>
    <recommendedName>
        <fullName evidence="9">Potassium/proton antiporter CemA</fullName>
    </recommendedName>
    <alternativeName>
        <fullName evidence="9">Chloroplast envelope membrane protein A</fullName>
        <shortName evidence="9">CemA</shortName>
    </alternativeName>
</protein>
<evidence type="ECO:0000256" key="4">
    <source>
        <dbReference type="ARBA" id="ARBA00022781"/>
    </source>
</evidence>
<keyword evidence="9" id="KW-0050">Antiport</keyword>
<accession>A0A2U8GHZ9</accession>
<dbReference type="EMBL" id="MF276979">
    <property type="protein sequence ID" value="AWI68302.1"/>
    <property type="molecule type" value="Genomic_DNA"/>
</dbReference>
<dbReference type="AlphaFoldDB" id="A0A2U8GHZ9"/>
<keyword evidence="9" id="KW-0633">Potassium transport</keyword>
<reference evidence="11" key="1">
    <citation type="journal article" date="2018" name="Am. J. Bot.">
        <title>Organellar phylogenomics inform systematics in the green algal family Hydrodictyaceae (Chlorophyceae) and provide clues to the complex evolutionary history of plastid genomes in the green algal tree of life.</title>
        <authorList>
            <person name="McManus H.A."/>
            <person name="Fucikova K."/>
            <person name="Lewis P.O."/>
            <person name="Lewis L.A."/>
            <person name="Karol K.G."/>
        </authorList>
    </citation>
    <scope>NUCLEOTIDE SEQUENCE</scope>
</reference>
<dbReference type="GO" id="GO:0009706">
    <property type="term" value="C:chloroplast inner membrane"/>
    <property type="evidence" value="ECO:0007669"/>
    <property type="project" value="UniProtKB-SubCell"/>
</dbReference>
<evidence type="ECO:0000256" key="6">
    <source>
        <dbReference type="ARBA" id="ARBA00023065"/>
    </source>
</evidence>
<keyword evidence="7 9" id="KW-0472">Membrane</keyword>
<feature type="region of interest" description="Disordered" evidence="10">
    <location>
        <begin position="351"/>
        <end position="385"/>
    </location>
</feature>
<sequence length="574" mass="66694">MDKKTNNKLNLFNWLFKDINLSFLTSNTINNKSHSIGIVDSNIHSQPFIQKKNKNTKIYSKMNSQYDEDQNLNKNELNLSNQEFLKSKEEKYNKKLLNTKNIINKDYSFGISNNSLRFGSFGSAPPKQSERTETTKIPFGSAEVKREQQNSKLYSNPEVFNENLNVESSFNKKKLSYKEKLNKSSSKSRFIETSKQQVVSITYEEIGLFPRSFNRVFDRFFKQLFFDVENLVIQEYRFYRYLFLTTVKCVFILLFVPLTINFIAKNYFVRPITEYYWNSHQMEIFLNSYQQKKAFTELKNFEEKIYFESLIFPMNSSMILESSIPPLLPFAREAKASSLLSSVSLSASSAKPKKLHGGEELRSEEAETMPSSSNTMPLRKSAGRSGREYEAKENKYINVTQNSESVLNVNEQEKIKQNSKFSQMFTQSIQKRLQLQTVEVAKHYNEESIEAITNFFADLISLSTLFVLLKLLEIQINITKSFLLEVFFGLDDSKKSLLILFITDLLVGYHSPNIWELFFSTIFDHYGLPESQTTIFLLVATLPVLLDVLFKYLIFRHLNRASPATVATYHAMIE</sequence>
<keyword evidence="11" id="KW-0934">Plastid</keyword>
<dbReference type="PANTHER" id="PTHR33650:SF2">
    <property type="entry name" value="CHLOROPLAST ENVELOPE MEMBRANE PROTEIN"/>
    <property type="match status" value="1"/>
</dbReference>
<keyword evidence="9" id="KW-1001">Plastid inner membrane</keyword>
<evidence type="ECO:0000256" key="1">
    <source>
        <dbReference type="ARBA" id="ARBA00004141"/>
    </source>
</evidence>
<dbReference type="GO" id="GO:0015297">
    <property type="term" value="F:antiporter activity"/>
    <property type="evidence" value="ECO:0007669"/>
    <property type="project" value="UniProtKB-KW"/>
</dbReference>